<protein>
    <submittedName>
        <fullName evidence="3">Putative disease resistance protein isoform A</fullName>
    </submittedName>
</protein>
<dbReference type="EMBL" id="QZWG01000008">
    <property type="protein sequence ID" value="RZB96468.1"/>
    <property type="molecule type" value="Genomic_DNA"/>
</dbReference>
<comment type="caution">
    <text evidence="3">The sequence shown here is derived from an EMBL/GenBank/DDBJ whole genome shotgun (WGS) entry which is preliminary data.</text>
</comment>
<keyword evidence="4" id="KW-1185">Reference proteome</keyword>
<name>A0A445JDF0_GLYSO</name>
<reference evidence="3 4" key="1">
    <citation type="submission" date="2018-09" db="EMBL/GenBank/DDBJ databases">
        <title>A high-quality reference genome of wild soybean provides a powerful tool to mine soybean genomes.</title>
        <authorList>
            <person name="Xie M."/>
            <person name="Chung C.Y.L."/>
            <person name="Li M.-W."/>
            <person name="Wong F.-L."/>
            <person name="Chan T.-F."/>
            <person name="Lam H.-M."/>
        </authorList>
    </citation>
    <scope>NUCLEOTIDE SEQUENCE [LARGE SCALE GENOMIC DNA]</scope>
    <source>
        <strain evidence="4">cv. W05</strain>
        <tissue evidence="3">Hypocotyl of etiolated seedlings</tissue>
    </source>
</reference>
<dbReference type="InterPro" id="IPR027417">
    <property type="entry name" value="P-loop_NTPase"/>
</dbReference>
<dbReference type="PANTHER" id="PTHR33463">
    <property type="entry name" value="NB-ARC DOMAIN-CONTAINING PROTEIN-RELATED"/>
    <property type="match status" value="1"/>
</dbReference>
<organism evidence="3 4">
    <name type="scientific">Glycine soja</name>
    <name type="common">Wild soybean</name>
    <dbReference type="NCBI Taxonomy" id="3848"/>
    <lineage>
        <taxon>Eukaryota</taxon>
        <taxon>Viridiplantae</taxon>
        <taxon>Streptophyta</taxon>
        <taxon>Embryophyta</taxon>
        <taxon>Tracheophyta</taxon>
        <taxon>Spermatophyta</taxon>
        <taxon>Magnoliopsida</taxon>
        <taxon>eudicotyledons</taxon>
        <taxon>Gunneridae</taxon>
        <taxon>Pentapetalae</taxon>
        <taxon>rosids</taxon>
        <taxon>fabids</taxon>
        <taxon>Fabales</taxon>
        <taxon>Fabaceae</taxon>
        <taxon>Papilionoideae</taxon>
        <taxon>50 kb inversion clade</taxon>
        <taxon>NPAAA clade</taxon>
        <taxon>indigoferoid/millettioid clade</taxon>
        <taxon>Phaseoleae</taxon>
        <taxon>Glycine</taxon>
        <taxon>Glycine subgen. Soja</taxon>
    </lineage>
</organism>
<sequence length="204" mass="22836">MFRWVISIMSRQDGPWWRSHGYNSGGFGSNMPLESAYIILNEIMRALEQPHIGIVGIYGSSNANRKNAVDKVTKRVERDGLFNVVVKTSVKKKPDSKRIQGELGNLLGLQLHEKTTRERATRLCERIKMKDKILIILHDFQREIDLAEIGIPFGNDHKGCKILLVAENKESLPHKMKTQIEIDMDKEVLLDPACGGGGCGGGDV</sequence>
<accession>A0A445JDF0</accession>
<dbReference type="InterPro" id="IPR002182">
    <property type="entry name" value="NB-ARC"/>
</dbReference>
<evidence type="ECO:0000313" key="3">
    <source>
        <dbReference type="EMBL" id="RZB96468.1"/>
    </source>
</evidence>
<dbReference type="InterPro" id="IPR050905">
    <property type="entry name" value="Plant_NBS-LRR"/>
</dbReference>
<dbReference type="AlphaFoldDB" id="A0A445JDF0"/>
<keyword evidence="1" id="KW-0611">Plant defense</keyword>
<dbReference type="GO" id="GO:0043531">
    <property type="term" value="F:ADP binding"/>
    <property type="evidence" value="ECO:0007669"/>
    <property type="project" value="InterPro"/>
</dbReference>
<gene>
    <name evidence="3" type="ORF">D0Y65_020303</name>
</gene>
<evidence type="ECO:0000256" key="1">
    <source>
        <dbReference type="ARBA" id="ARBA00022821"/>
    </source>
</evidence>
<dbReference type="Proteomes" id="UP000289340">
    <property type="component" value="Chromosome 8"/>
</dbReference>
<dbReference type="PANTHER" id="PTHR33463:SF198">
    <property type="entry name" value="RPP4C3"/>
    <property type="match status" value="1"/>
</dbReference>
<feature type="domain" description="NB-ARC" evidence="2">
    <location>
        <begin position="41"/>
        <end position="178"/>
    </location>
</feature>
<dbReference type="Pfam" id="PF00931">
    <property type="entry name" value="NB-ARC"/>
    <property type="match status" value="1"/>
</dbReference>
<proteinExistence type="predicted"/>
<evidence type="ECO:0000259" key="2">
    <source>
        <dbReference type="Pfam" id="PF00931"/>
    </source>
</evidence>
<dbReference type="Gene3D" id="3.40.50.300">
    <property type="entry name" value="P-loop containing nucleotide triphosphate hydrolases"/>
    <property type="match status" value="1"/>
</dbReference>
<dbReference type="Gramene" id="XM_028389560.1">
    <property type="protein sequence ID" value="XP_028245361.1"/>
    <property type="gene ID" value="LOC114422979"/>
</dbReference>
<evidence type="ECO:0000313" key="4">
    <source>
        <dbReference type="Proteomes" id="UP000289340"/>
    </source>
</evidence>